<dbReference type="GO" id="GO:0005524">
    <property type="term" value="F:ATP binding"/>
    <property type="evidence" value="ECO:0007669"/>
    <property type="project" value="UniProtKB-KW"/>
</dbReference>
<evidence type="ECO:0000256" key="1">
    <source>
        <dbReference type="ARBA" id="ARBA00004141"/>
    </source>
</evidence>
<evidence type="ECO:0000256" key="2">
    <source>
        <dbReference type="ARBA" id="ARBA00022448"/>
    </source>
</evidence>
<dbReference type="PANTHER" id="PTHR48041:SF139">
    <property type="entry name" value="PROTEIN SCARLET"/>
    <property type="match status" value="1"/>
</dbReference>
<evidence type="ECO:0000256" key="3">
    <source>
        <dbReference type="ARBA" id="ARBA00022692"/>
    </source>
</evidence>
<keyword evidence="5" id="KW-0067">ATP-binding</keyword>
<protein>
    <submittedName>
        <fullName evidence="11">ABC transporter</fullName>
    </submittedName>
</protein>
<name>A0A5B8MQ95_9CHLO</name>
<accession>A0A5B8MQ95</accession>
<dbReference type="InterPro" id="IPR003593">
    <property type="entry name" value="AAA+_ATPase"/>
</dbReference>
<evidence type="ECO:0000256" key="9">
    <source>
        <dbReference type="SAM" id="Phobius"/>
    </source>
</evidence>
<evidence type="ECO:0000256" key="8">
    <source>
        <dbReference type="SAM" id="MobiDB-lite"/>
    </source>
</evidence>
<dbReference type="InterPro" id="IPR017871">
    <property type="entry name" value="ABC_transporter-like_CS"/>
</dbReference>
<dbReference type="Proteomes" id="UP000316726">
    <property type="component" value="Chromosome 9"/>
</dbReference>
<dbReference type="Gene3D" id="3.40.50.300">
    <property type="entry name" value="P-loop containing nucleotide triphosphate hydrolases"/>
    <property type="match status" value="1"/>
</dbReference>
<keyword evidence="12" id="KW-1185">Reference proteome</keyword>
<dbReference type="SMART" id="SM00382">
    <property type="entry name" value="AAA"/>
    <property type="match status" value="1"/>
</dbReference>
<proteinExistence type="predicted"/>
<dbReference type="EMBL" id="CP031042">
    <property type="protein sequence ID" value="QDZ22868.1"/>
    <property type="molecule type" value="Genomic_DNA"/>
</dbReference>
<dbReference type="GO" id="GO:0140359">
    <property type="term" value="F:ABC-type transporter activity"/>
    <property type="evidence" value="ECO:0007669"/>
    <property type="project" value="InterPro"/>
</dbReference>
<dbReference type="InterPro" id="IPR050352">
    <property type="entry name" value="ABCG_transporters"/>
</dbReference>
<keyword evidence="3 9" id="KW-0812">Transmembrane</keyword>
<dbReference type="PROSITE" id="PS00211">
    <property type="entry name" value="ABC_TRANSPORTER_1"/>
    <property type="match status" value="1"/>
</dbReference>
<dbReference type="Pfam" id="PF01061">
    <property type="entry name" value="ABC2_membrane"/>
    <property type="match status" value="1"/>
</dbReference>
<comment type="subcellular location">
    <subcellularLocation>
        <location evidence="1">Membrane</location>
        <topology evidence="1">Multi-pass membrane protein</topology>
    </subcellularLocation>
</comment>
<dbReference type="PANTHER" id="PTHR48041">
    <property type="entry name" value="ABC TRANSPORTER G FAMILY MEMBER 28"/>
    <property type="match status" value="1"/>
</dbReference>
<feature type="transmembrane region" description="Helical" evidence="9">
    <location>
        <begin position="552"/>
        <end position="575"/>
    </location>
</feature>
<feature type="transmembrane region" description="Helical" evidence="9">
    <location>
        <begin position="525"/>
        <end position="545"/>
    </location>
</feature>
<dbReference type="OrthoDB" id="66620at2759"/>
<feature type="transmembrane region" description="Helical" evidence="9">
    <location>
        <begin position="438"/>
        <end position="460"/>
    </location>
</feature>
<evidence type="ECO:0000313" key="12">
    <source>
        <dbReference type="Proteomes" id="UP000316726"/>
    </source>
</evidence>
<dbReference type="GO" id="GO:0016887">
    <property type="term" value="F:ATP hydrolysis activity"/>
    <property type="evidence" value="ECO:0007669"/>
    <property type="project" value="InterPro"/>
</dbReference>
<dbReference type="InterPro" id="IPR013525">
    <property type="entry name" value="ABC2_TM"/>
</dbReference>
<evidence type="ECO:0000256" key="4">
    <source>
        <dbReference type="ARBA" id="ARBA00022741"/>
    </source>
</evidence>
<evidence type="ECO:0000256" key="7">
    <source>
        <dbReference type="ARBA" id="ARBA00023136"/>
    </source>
</evidence>
<evidence type="ECO:0000256" key="5">
    <source>
        <dbReference type="ARBA" id="ARBA00022840"/>
    </source>
</evidence>
<keyword evidence="2" id="KW-0813">Transport</keyword>
<dbReference type="STRING" id="1764295.A0A5B8MQ95"/>
<feature type="transmembrane region" description="Helical" evidence="9">
    <location>
        <begin position="467"/>
        <end position="489"/>
    </location>
</feature>
<sequence length="735" mass="81771">MAGFEGVDKHQVAPEEAMRTTTTMGGEIKPEYEEVVAFHGGDDGSNAGGVMEKKLSVTGLHAVRGLTISLHNVSVQIEKNDGFNIFRSKKERSTKTTLKDVTAVIRSGEMYGLMGPSGAGKTTLLDAISHRLKKPAKRYGDVLYDAHRPTMSEVRRDASYVEQSDDVISSGLCHCTVFESVLFAAMCKLPHDKWSKEEKIQRVHQVLKQMSLDQAAQTIVGNPGIGVRGLSGGERKRLSISMGLLYNPRAIFLDEPTTGLDSAMASEVMHIVKSQLQGLGCTLVVTIHQPSPVIFDLLDQLILLKAGKIIYLGPGGMEPCKIFADLGYPYRPGYNIAEFILETVTDKAASCDFQQVYEESEQAKSQKSQADAIWEDFIHQTKPGDALPPSADKDTHRRKWSVTLAQQAEQQDLMCYANSPLREIYVLVRYRVMIKWGWGWYIAVKLAIPILVGLVYASFFNNLPKNFWGSFTTAGLLFVTVALAGFMAVTPLEDFKIEWPLVLRQRQDAYYRSSTFAVEKIIQEVPYGLLGAVGFGIVTYFAIGLKMTPYAFFFYCLCSFTVNMVSTSIAFALASNIQIDFLPQALCTVWNTLNILVSGFFLPKCQIPKWWSWLYWISYQQWTWSALMINQYSDQSGVEEAIQNGQCEASFDSGAKCSDGMGSLLNRLPMLFQSAGMNGDGNQCTAMNNFTLNMFSLGTGAHSSQWLCLLYAFLSLPVFIILFYAGVWRSSRSKQ</sequence>
<organism evidence="11 12">
    <name type="scientific">Chloropicon primus</name>
    <dbReference type="NCBI Taxonomy" id="1764295"/>
    <lineage>
        <taxon>Eukaryota</taxon>
        <taxon>Viridiplantae</taxon>
        <taxon>Chlorophyta</taxon>
        <taxon>Chloropicophyceae</taxon>
        <taxon>Chloropicales</taxon>
        <taxon>Chloropicaceae</taxon>
        <taxon>Chloropicon</taxon>
    </lineage>
</organism>
<dbReference type="Pfam" id="PF00005">
    <property type="entry name" value="ABC_tran"/>
    <property type="match status" value="1"/>
</dbReference>
<dbReference type="InterPro" id="IPR003439">
    <property type="entry name" value="ABC_transporter-like_ATP-bd"/>
</dbReference>
<keyword evidence="4" id="KW-0547">Nucleotide-binding</keyword>
<dbReference type="InterPro" id="IPR027417">
    <property type="entry name" value="P-loop_NTPase"/>
</dbReference>
<evidence type="ECO:0000313" key="11">
    <source>
        <dbReference type="EMBL" id="QDZ22868.1"/>
    </source>
</evidence>
<feature type="domain" description="ABC transporter" evidence="10">
    <location>
        <begin position="80"/>
        <end position="331"/>
    </location>
</feature>
<dbReference type="GO" id="GO:0016020">
    <property type="term" value="C:membrane"/>
    <property type="evidence" value="ECO:0007669"/>
    <property type="project" value="UniProtKB-SubCell"/>
</dbReference>
<evidence type="ECO:0000259" key="10">
    <source>
        <dbReference type="PROSITE" id="PS50893"/>
    </source>
</evidence>
<keyword evidence="6 9" id="KW-1133">Transmembrane helix</keyword>
<feature type="region of interest" description="Disordered" evidence="8">
    <location>
        <begin position="1"/>
        <end position="25"/>
    </location>
</feature>
<feature type="compositionally biased region" description="Basic and acidic residues" evidence="8">
    <location>
        <begin position="1"/>
        <end position="18"/>
    </location>
</feature>
<feature type="transmembrane region" description="Helical" evidence="9">
    <location>
        <begin position="706"/>
        <end position="727"/>
    </location>
</feature>
<evidence type="ECO:0000256" key="6">
    <source>
        <dbReference type="ARBA" id="ARBA00022989"/>
    </source>
</evidence>
<dbReference type="AlphaFoldDB" id="A0A5B8MQ95"/>
<gene>
    <name evidence="11" type="ORF">A3770_09p53860</name>
</gene>
<keyword evidence="7 9" id="KW-0472">Membrane</keyword>
<dbReference type="SUPFAM" id="SSF52540">
    <property type="entry name" value="P-loop containing nucleoside triphosphate hydrolases"/>
    <property type="match status" value="1"/>
</dbReference>
<dbReference type="PROSITE" id="PS50893">
    <property type="entry name" value="ABC_TRANSPORTER_2"/>
    <property type="match status" value="1"/>
</dbReference>
<reference evidence="11 12" key="1">
    <citation type="submission" date="2018-07" db="EMBL/GenBank/DDBJ databases">
        <title>The complete nuclear genome of the prasinophyte Chloropicon primus (CCMP1205).</title>
        <authorList>
            <person name="Pombert J.-F."/>
            <person name="Otis C."/>
            <person name="Turmel M."/>
            <person name="Lemieux C."/>
        </authorList>
    </citation>
    <scope>NUCLEOTIDE SEQUENCE [LARGE SCALE GENOMIC DNA]</scope>
    <source>
        <strain evidence="11 12">CCMP1205</strain>
    </source>
</reference>